<organism evidence="2 3">
    <name type="scientific">Portunus trituberculatus</name>
    <name type="common">Swimming crab</name>
    <name type="synonym">Neptunus trituberculatus</name>
    <dbReference type="NCBI Taxonomy" id="210409"/>
    <lineage>
        <taxon>Eukaryota</taxon>
        <taxon>Metazoa</taxon>
        <taxon>Ecdysozoa</taxon>
        <taxon>Arthropoda</taxon>
        <taxon>Crustacea</taxon>
        <taxon>Multicrustacea</taxon>
        <taxon>Malacostraca</taxon>
        <taxon>Eumalacostraca</taxon>
        <taxon>Eucarida</taxon>
        <taxon>Decapoda</taxon>
        <taxon>Pleocyemata</taxon>
        <taxon>Brachyura</taxon>
        <taxon>Eubrachyura</taxon>
        <taxon>Portunoidea</taxon>
        <taxon>Portunidae</taxon>
        <taxon>Portuninae</taxon>
        <taxon>Portunus</taxon>
    </lineage>
</organism>
<keyword evidence="3" id="KW-1185">Reference proteome</keyword>
<dbReference type="AlphaFoldDB" id="A0A5B7JKI6"/>
<keyword evidence="1" id="KW-0472">Membrane</keyword>
<reference evidence="2 3" key="1">
    <citation type="submission" date="2019-05" db="EMBL/GenBank/DDBJ databases">
        <title>Another draft genome of Portunus trituberculatus and its Hox gene families provides insights of decapod evolution.</title>
        <authorList>
            <person name="Jeong J.-H."/>
            <person name="Song I."/>
            <person name="Kim S."/>
            <person name="Choi T."/>
            <person name="Kim D."/>
            <person name="Ryu S."/>
            <person name="Kim W."/>
        </authorList>
    </citation>
    <scope>NUCLEOTIDE SEQUENCE [LARGE SCALE GENOMIC DNA]</scope>
    <source>
        <tissue evidence="2">Muscle</tissue>
    </source>
</reference>
<keyword evidence="1" id="KW-1133">Transmembrane helix</keyword>
<feature type="transmembrane region" description="Helical" evidence="1">
    <location>
        <begin position="37"/>
        <end position="56"/>
    </location>
</feature>
<evidence type="ECO:0000256" key="1">
    <source>
        <dbReference type="SAM" id="Phobius"/>
    </source>
</evidence>
<protein>
    <submittedName>
        <fullName evidence="2">Uncharacterized protein</fullName>
    </submittedName>
</protein>
<feature type="transmembrane region" description="Helical" evidence="1">
    <location>
        <begin position="6"/>
        <end position="25"/>
    </location>
</feature>
<dbReference type="Proteomes" id="UP000324222">
    <property type="component" value="Unassembled WGS sequence"/>
</dbReference>
<name>A0A5B7JKI6_PORTR</name>
<gene>
    <name evidence="2" type="ORF">E2C01_092544</name>
</gene>
<proteinExistence type="predicted"/>
<evidence type="ECO:0000313" key="2">
    <source>
        <dbReference type="EMBL" id="MPC97240.1"/>
    </source>
</evidence>
<dbReference type="EMBL" id="VSRR010109135">
    <property type="protein sequence ID" value="MPC97240.1"/>
    <property type="molecule type" value="Genomic_DNA"/>
</dbReference>
<keyword evidence="1" id="KW-0812">Transmembrane</keyword>
<accession>A0A5B7JKI6</accession>
<evidence type="ECO:0000313" key="3">
    <source>
        <dbReference type="Proteomes" id="UP000324222"/>
    </source>
</evidence>
<sequence length="237" mass="26950">MNFFYYILFLSFIRYLILISLPVYVHFSSLYFLSRAFIRSYFSHFLVFFCLIFIYVSQSSYTTSIPSLSFSFSPCLLLQIHPLQPCTSSVFHLISFFTLPSSTLSPFNITVSPPSSYSSLPLVTSSSPYSCSGPSPLHPSTSNPLLPLTLSGSPVDSQKYTNCQYSGDLQIDPFNSPTRYSSHTHLERLNFPTAFHDLASICRGHKRSHTNCHYNHYLHTFFTLIRVYVGYSPGPFT</sequence>
<comment type="caution">
    <text evidence="2">The sequence shown here is derived from an EMBL/GenBank/DDBJ whole genome shotgun (WGS) entry which is preliminary data.</text>
</comment>